<comment type="caution">
    <text evidence="1">The sequence shown here is derived from an EMBL/GenBank/DDBJ whole genome shotgun (WGS) entry which is preliminary data.</text>
</comment>
<gene>
    <name evidence="1" type="ORF">HPB48_018871</name>
</gene>
<dbReference type="AlphaFoldDB" id="A0A9J6GIK9"/>
<name>A0A9J6GIK9_HAELO</name>
<dbReference type="Gene3D" id="3.30.70.1820">
    <property type="entry name" value="L1 transposable element, RRM domain"/>
    <property type="match status" value="1"/>
</dbReference>
<proteinExistence type="predicted"/>
<evidence type="ECO:0000313" key="2">
    <source>
        <dbReference type="Proteomes" id="UP000821853"/>
    </source>
</evidence>
<accession>A0A9J6GIK9</accession>
<organism evidence="1 2">
    <name type="scientific">Haemaphysalis longicornis</name>
    <name type="common">Bush tick</name>
    <dbReference type="NCBI Taxonomy" id="44386"/>
    <lineage>
        <taxon>Eukaryota</taxon>
        <taxon>Metazoa</taxon>
        <taxon>Ecdysozoa</taxon>
        <taxon>Arthropoda</taxon>
        <taxon>Chelicerata</taxon>
        <taxon>Arachnida</taxon>
        <taxon>Acari</taxon>
        <taxon>Parasitiformes</taxon>
        <taxon>Ixodida</taxon>
        <taxon>Ixodoidea</taxon>
        <taxon>Ixodidae</taxon>
        <taxon>Haemaphysalinae</taxon>
        <taxon>Haemaphysalis</taxon>
    </lineage>
</organism>
<sequence length="111" mass="12923">MAENQKLNEKVNELEQYQRCNNLEIQGVPEEGDVYDVVRRIGSLVGEPIVDTDLDICHRVPTFRPREKNIIVCFVQRSKRDKVLKKCRKEKITTSQSVSENIITHQSKRGR</sequence>
<dbReference type="OrthoDB" id="5957925at2759"/>
<keyword evidence="2" id="KW-1185">Reference proteome</keyword>
<reference evidence="1 2" key="1">
    <citation type="journal article" date="2020" name="Cell">
        <title>Large-Scale Comparative Analyses of Tick Genomes Elucidate Their Genetic Diversity and Vector Capacities.</title>
        <authorList>
            <consortium name="Tick Genome and Microbiome Consortium (TIGMIC)"/>
            <person name="Jia N."/>
            <person name="Wang J."/>
            <person name="Shi W."/>
            <person name="Du L."/>
            <person name="Sun Y."/>
            <person name="Zhan W."/>
            <person name="Jiang J.F."/>
            <person name="Wang Q."/>
            <person name="Zhang B."/>
            <person name="Ji P."/>
            <person name="Bell-Sakyi L."/>
            <person name="Cui X.M."/>
            <person name="Yuan T.T."/>
            <person name="Jiang B.G."/>
            <person name="Yang W.F."/>
            <person name="Lam T.T."/>
            <person name="Chang Q.C."/>
            <person name="Ding S.J."/>
            <person name="Wang X.J."/>
            <person name="Zhu J.G."/>
            <person name="Ruan X.D."/>
            <person name="Zhao L."/>
            <person name="Wei J.T."/>
            <person name="Ye R.Z."/>
            <person name="Que T.C."/>
            <person name="Du C.H."/>
            <person name="Zhou Y.H."/>
            <person name="Cheng J.X."/>
            <person name="Dai P.F."/>
            <person name="Guo W.B."/>
            <person name="Han X.H."/>
            <person name="Huang E.J."/>
            <person name="Li L.F."/>
            <person name="Wei W."/>
            <person name="Gao Y.C."/>
            <person name="Liu J.Z."/>
            <person name="Shao H.Z."/>
            <person name="Wang X."/>
            <person name="Wang C.C."/>
            <person name="Yang T.C."/>
            <person name="Huo Q.B."/>
            <person name="Li W."/>
            <person name="Chen H.Y."/>
            <person name="Chen S.E."/>
            <person name="Zhou L.G."/>
            <person name="Ni X.B."/>
            <person name="Tian J.H."/>
            <person name="Sheng Y."/>
            <person name="Liu T."/>
            <person name="Pan Y.S."/>
            <person name="Xia L.Y."/>
            <person name="Li J."/>
            <person name="Zhao F."/>
            <person name="Cao W.C."/>
        </authorList>
    </citation>
    <scope>NUCLEOTIDE SEQUENCE [LARGE SCALE GENOMIC DNA]</scope>
    <source>
        <strain evidence="1">HaeL-2018</strain>
    </source>
</reference>
<dbReference type="Proteomes" id="UP000821853">
    <property type="component" value="Unassembled WGS sequence"/>
</dbReference>
<dbReference type="EMBL" id="JABSTR010000008">
    <property type="protein sequence ID" value="KAH9378318.1"/>
    <property type="molecule type" value="Genomic_DNA"/>
</dbReference>
<evidence type="ECO:0000313" key="1">
    <source>
        <dbReference type="EMBL" id="KAH9378318.1"/>
    </source>
</evidence>
<protein>
    <submittedName>
        <fullName evidence="1">Uncharacterized protein</fullName>
    </submittedName>
</protein>
<dbReference type="VEuPathDB" id="VectorBase:HLOH_040898"/>